<protein>
    <recommendedName>
        <fullName evidence="3">DDE Tnp4 domain-containing protein</fullName>
    </recommendedName>
</protein>
<evidence type="ECO:0000256" key="2">
    <source>
        <dbReference type="ARBA" id="ARBA00022723"/>
    </source>
</evidence>
<accession>A0AAV8ZIY8</accession>
<keyword evidence="5" id="KW-1185">Reference proteome</keyword>
<sequence>MSLILKKTLNNERIVFNARLSQARVVSENSSGILAARFGVFQKPIRLEPEKATIITKACRYLHHFLTKETRSTYWPSSEEEITENLILPLQRLVGRNSTTFAKTTRENFCNYFNHEGKI</sequence>
<comment type="caution">
    <text evidence="4">The sequence shown here is derived from an EMBL/GenBank/DDBJ whole genome shotgun (WGS) entry which is preliminary data.</text>
</comment>
<keyword evidence="2" id="KW-0479">Metal-binding</keyword>
<name>A0AAV8ZIY8_9CUCU</name>
<evidence type="ECO:0000313" key="4">
    <source>
        <dbReference type="EMBL" id="KAJ8964773.1"/>
    </source>
</evidence>
<dbReference type="Proteomes" id="UP001162156">
    <property type="component" value="Unassembled WGS sequence"/>
</dbReference>
<reference evidence="4" key="1">
    <citation type="journal article" date="2023" name="Insect Mol. Biol.">
        <title>Genome sequencing provides insights into the evolution of gene families encoding plant cell wall-degrading enzymes in longhorned beetles.</title>
        <authorList>
            <person name="Shin N.R."/>
            <person name="Okamura Y."/>
            <person name="Kirsch R."/>
            <person name="Pauchet Y."/>
        </authorList>
    </citation>
    <scope>NUCLEOTIDE SEQUENCE</scope>
    <source>
        <strain evidence="4">RBIC_L_NR</strain>
    </source>
</reference>
<organism evidence="4 5">
    <name type="scientific">Rhamnusium bicolor</name>
    <dbReference type="NCBI Taxonomy" id="1586634"/>
    <lineage>
        <taxon>Eukaryota</taxon>
        <taxon>Metazoa</taxon>
        <taxon>Ecdysozoa</taxon>
        <taxon>Arthropoda</taxon>
        <taxon>Hexapoda</taxon>
        <taxon>Insecta</taxon>
        <taxon>Pterygota</taxon>
        <taxon>Neoptera</taxon>
        <taxon>Endopterygota</taxon>
        <taxon>Coleoptera</taxon>
        <taxon>Polyphaga</taxon>
        <taxon>Cucujiformia</taxon>
        <taxon>Chrysomeloidea</taxon>
        <taxon>Cerambycidae</taxon>
        <taxon>Lepturinae</taxon>
        <taxon>Rhagiini</taxon>
        <taxon>Rhamnusium</taxon>
    </lineage>
</organism>
<comment type="cofactor">
    <cofactor evidence="1">
        <name>a divalent metal cation</name>
        <dbReference type="ChEBI" id="CHEBI:60240"/>
    </cofactor>
</comment>
<proteinExistence type="predicted"/>
<dbReference type="InterPro" id="IPR027806">
    <property type="entry name" value="HARBI1_dom"/>
</dbReference>
<evidence type="ECO:0000259" key="3">
    <source>
        <dbReference type="Pfam" id="PF13359"/>
    </source>
</evidence>
<feature type="domain" description="DDE Tnp4" evidence="3">
    <location>
        <begin position="6"/>
        <end position="63"/>
    </location>
</feature>
<evidence type="ECO:0000256" key="1">
    <source>
        <dbReference type="ARBA" id="ARBA00001968"/>
    </source>
</evidence>
<evidence type="ECO:0000313" key="5">
    <source>
        <dbReference type="Proteomes" id="UP001162156"/>
    </source>
</evidence>
<dbReference type="AlphaFoldDB" id="A0AAV8ZIY8"/>
<dbReference type="GO" id="GO:0046872">
    <property type="term" value="F:metal ion binding"/>
    <property type="evidence" value="ECO:0007669"/>
    <property type="project" value="UniProtKB-KW"/>
</dbReference>
<gene>
    <name evidence="4" type="ORF">NQ314_004664</name>
</gene>
<dbReference type="Pfam" id="PF13359">
    <property type="entry name" value="DDE_Tnp_4"/>
    <property type="match status" value="1"/>
</dbReference>
<dbReference type="EMBL" id="JANEYF010001317">
    <property type="protein sequence ID" value="KAJ8964773.1"/>
    <property type="molecule type" value="Genomic_DNA"/>
</dbReference>